<evidence type="ECO:0008006" key="3">
    <source>
        <dbReference type="Google" id="ProtNLM"/>
    </source>
</evidence>
<keyword evidence="2" id="KW-1185">Reference proteome</keyword>
<sequence length="112" mass="12828">MDTIHKSILNALSGHKKGLNIREISEVCNLNPHTTARNLDILELLGQVRKIEIGRSKKYYLINSIPALGLIDVTSDLILIINCQHRIEYINHSAKKNSESKNKRLQEYGWNH</sequence>
<dbReference type="Proteomes" id="UP000245657">
    <property type="component" value="Unassembled WGS sequence"/>
</dbReference>
<dbReference type="Pfam" id="PF13412">
    <property type="entry name" value="HTH_24"/>
    <property type="match status" value="1"/>
</dbReference>
<gene>
    <name evidence="1" type="ORF">DK846_02020</name>
</gene>
<organism evidence="1 2">
    <name type="scientific">Methanospirillum lacunae</name>
    <dbReference type="NCBI Taxonomy" id="668570"/>
    <lineage>
        <taxon>Archaea</taxon>
        <taxon>Methanobacteriati</taxon>
        <taxon>Methanobacteriota</taxon>
        <taxon>Stenosarchaea group</taxon>
        <taxon>Methanomicrobia</taxon>
        <taxon>Methanomicrobiales</taxon>
        <taxon>Methanospirillaceae</taxon>
        <taxon>Methanospirillum</taxon>
    </lineage>
</organism>
<evidence type="ECO:0000313" key="2">
    <source>
        <dbReference type="Proteomes" id="UP000245657"/>
    </source>
</evidence>
<dbReference type="EMBL" id="QGMY01000002">
    <property type="protein sequence ID" value="PWR73964.1"/>
    <property type="molecule type" value="Genomic_DNA"/>
</dbReference>
<dbReference type="Gene3D" id="1.10.10.10">
    <property type="entry name" value="Winged helix-like DNA-binding domain superfamily/Winged helix DNA-binding domain"/>
    <property type="match status" value="1"/>
</dbReference>
<dbReference type="InterPro" id="IPR036388">
    <property type="entry name" value="WH-like_DNA-bd_sf"/>
</dbReference>
<name>A0A2V2N0S8_9EURY</name>
<accession>A0A2V2N0S8</accession>
<comment type="caution">
    <text evidence="1">The sequence shown here is derived from an EMBL/GenBank/DDBJ whole genome shotgun (WGS) entry which is preliminary data.</text>
</comment>
<evidence type="ECO:0000313" key="1">
    <source>
        <dbReference type="EMBL" id="PWR73964.1"/>
    </source>
</evidence>
<proteinExistence type="predicted"/>
<dbReference type="RefSeq" id="WP_109967243.1">
    <property type="nucleotide sequence ID" value="NZ_CP176093.1"/>
</dbReference>
<reference evidence="1 2" key="1">
    <citation type="submission" date="2018-05" db="EMBL/GenBank/DDBJ databases">
        <title>Draft genome of Methanospirillum lacunae Ki8-1.</title>
        <authorList>
            <person name="Dueholm M.S."/>
            <person name="Nielsen P.H."/>
            <person name="Bakmann L.F."/>
            <person name="Otzen D.E."/>
        </authorList>
    </citation>
    <scope>NUCLEOTIDE SEQUENCE [LARGE SCALE GENOMIC DNA]</scope>
    <source>
        <strain evidence="1 2">Ki8-1</strain>
    </source>
</reference>
<dbReference type="GeneID" id="97549308"/>
<dbReference type="InterPro" id="IPR036390">
    <property type="entry name" value="WH_DNA-bd_sf"/>
</dbReference>
<dbReference type="SUPFAM" id="SSF46785">
    <property type="entry name" value="Winged helix' DNA-binding domain"/>
    <property type="match status" value="1"/>
</dbReference>
<protein>
    <recommendedName>
        <fullName evidence="3">HTH iclR-type domain-containing protein</fullName>
    </recommendedName>
</protein>
<dbReference type="AlphaFoldDB" id="A0A2V2N0S8"/>